<protein>
    <submittedName>
        <fullName evidence="1">HAD family hydrolase</fullName>
    </submittedName>
</protein>
<dbReference type="Pfam" id="PF13242">
    <property type="entry name" value="Hydrolase_like"/>
    <property type="match status" value="1"/>
</dbReference>
<dbReference type="NCBIfam" id="TIGR01459">
    <property type="entry name" value="HAD-SF-IIA-hyp4"/>
    <property type="match status" value="1"/>
</dbReference>
<accession>A0A143DGM4</accession>
<dbReference type="KEGG" id="hjo:AY555_00595"/>
<dbReference type="PANTHER" id="PTHR19288">
    <property type="entry name" value="4-NITROPHENYLPHOSPHATASE-RELATED"/>
    <property type="match status" value="1"/>
</dbReference>
<dbReference type="GO" id="GO:0016791">
    <property type="term" value="F:phosphatase activity"/>
    <property type="evidence" value="ECO:0007669"/>
    <property type="project" value="TreeGrafter"/>
</dbReference>
<reference evidence="1 2" key="1">
    <citation type="submission" date="2016-02" db="EMBL/GenBank/DDBJ databases">
        <title>Complete Genome of H5569, the type strain of the newly described species Haematospirillium jordaniae.</title>
        <authorList>
            <person name="Nicholson A.C."/>
            <person name="Humrighouse B.W."/>
            <person name="Loparov V."/>
            <person name="McQuiston J.R."/>
        </authorList>
    </citation>
    <scope>NUCLEOTIDE SEQUENCE [LARGE SCALE GENOMIC DNA]</scope>
    <source>
        <strain evidence="1 2">H5569</strain>
    </source>
</reference>
<dbReference type="NCBIfam" id="TIGR01460">
    <property type="entry name" value="HAD-SF-IIA"/>
    <property type="match status" value="1"/>
</dbReference>
<dbReference type="STRING" id="1549855.AY555_00595"/>
<dbReference type="SUPFAM" id="SSF56784">
    <property type="entry name" value="HAD-like"/>
    <property type="match status" value="1"/>
</dbReference>
<dbReference type="CDD" id="cd07525">
    <property type="entry name" value="HAD_like"/>
    <property type="match status" value="1"/>
</dbReference>
<proteinExistence type="predicted"/>
<dbReference type="InterPro" id="IPR023214">
    <property type="entry name" value="HAD_sf"/>
</dbReference>
<dbReference type="InterPro" id="IPR006357">
    <property type="entry name" value="HAD-SF_hydro_IIA"/>
</dbReference>
<keyword evidence="1" id="KW-0378">Hydrolase</keyword>
<evidence type="ECO:0000313" key="1">
    <source>
        <dbReference type="EMBL" id="AMW35453.1"/>
    </source>
</evidence>
<organism evidence="1 2">
    <name type="scientific">Haematospirillum jordaniae</name>
    <dbReference type="NCBI Taxonomy" id="1549855"/>
    <lineage>
        <taxon>Bacteria</taxon>
        <taxon>Pseudomonadati</taxon>
        <taxon>Pseudomonadota</taxon>
        <taxon>Alphaproteobacteria</taxon>
        <taxon>Rhodospirillales</taxon>
        <taxon>Novispirillaceae</taxon>
        <taxon>Haematospirillum</taxon>
    </lineage>
</organism>
<sequence>MYIPLQLPGLRAASGLWNAFILDLWGVIHDGVAAYPHSAETLRQLRATGARVMFLSNAPRRASALIAQMETMGIPRDLYDDILSSGDAVHHALLTRKDPAFAALGNACFHMGPERDLTIYEETGVVLTDLDHATFIMNTGPVSLDDNADHYRAILAKGVQAGLPMVCANPDRTVIRQGKAIVCAGALADIYIEYGGTVIWRGKPDPAVYRLCLEKMGFPSTGVCTIGDSLETDMAGAAAASIDGLWVTGGIHADEVGGAYGKPADPLRMARLAARHGVRPAAALAGFIW</sequence>
<dbReference type="InterPro" id="IPR006356">
    <property type="entry name" value="HAD-SF_hydro_IIA_hyp3"/>
</dbReference>
<name>A0A143DGM4_9PROT</name>
<dbReference type="Gene3D" id="3.40.50.1000">
    <property type="entry name" value="HAD superfamily/HAD-like"/>
    <property type="match status" value="2"/>
</dbReference>
<gene>
    <name evidence="1" type="ORF">AY555_00595</name>
</gene>
<dbReference type="Pfam" id="PF13344">
    <property type="entry name" value="Hydrolase_6"/>
    <property type="match status" value="1"/>
</dbReference>
<dbReference type="EMBL" id="CP014525">
    <property type="protein sequence ID" value="AMW35453.1"/>
    <property type="molecule type" value="Genomic_DNA"/>
</dbReference>
<dbReference type="AlphaFoldDB" id="A0A143DGM4"/>
<dbReference type="PANTHER" id="PTHR19288:SF90">
    <property type="entry name" value="OS08G0542600 PROTEIN"/>
    <property type="match status" value="1"/>
</dbReference>
<dbReference type="InterPro" id="IPR036412">
    <property type="entry name" value="HAD-like_sf"/>
</dbReference>
<dbReference type="GO" id="GO:0005737">
    <property type="term" value="C:cytoplasm"/>
    <property type="evidence" value="ECO:0007669"/>
    <property type="project" value="TreeGrafter"/>
</dbReference>
<evidence type="ECO:0000313" key="2">
    <source>
        <dbReference type="Proteomes" id="UP000076066"/>
    </source>
</evidence>
<keyword evidence="2" id="KW-1185">Reference proteome</keyword>
<dbReference type="Proteomes" id="UP000076066">
    <property type="component" value="Chromosome"/>
</dbReference>